<feature type="compositionally biased region" description="Basic and acidic residues" evidence="1">
    <location>
        <begin position="449"/>
        <end position="459"/>
    </location>
</feature>
<dbReference type="EMBL" id="KL198047">
    <property type="protein sequence ID" value="KDQ12932.1"/>
    <property type="molecule type" value="Genomic_DNA"/>
</dbReference>
<feature type="compositionally biased region" description="Low complexity" evidence="1">
    <location>
        <begin position="156"/>
        <end position="172"/>
    </location>
</feature>
<feature type="region of interest" description="Disordered" evidence="1">
    <location>
        <begin position="156"/>
        <end position="197"/>
    </location>
</feature>
<feature type="compositionally biased region" description="Low complexity" evidence="1">
    <location>
        <begin position="414"/>
        <end position="425"/>
    </location>
</feature>
<dbReference type="Proteomes" id="UP000027195">
    <property type="component" value="Unassembled WGS sequence"/>
</dbReference>
<evidence type="ECO:0000313" key="2">
    <source>
        <dbReference type="EMBL" id="KDQ12932.1"/>
    </source>
</evidence>
<sequence length="509" mass="54712">MSARDFFFCSRLPATGHQLARHRPPRRLAPLAAVPHGDHRSFLPRIANTMDPQAHIRSFTDYGRVSALKSHIPSMYSDTSAEDSFESFSPSLYSRHPASHYYRVGRDDHDVDDQINFASNRASALGPDEYDDDDDDEDEDDADAVSVMTASRLPLYPAGPLLPSPLSQSSISASGADPQDPDANGGSDSDDVPLSHLSVLGPKLNHLSRAPWHEDIKEADNGDGDDGMSIFGSRKRWGRDRSRTVTASISTKSDIQNSWKGVGLSFARSSVSGRSSISSDPVPPLPTSPSATYPTHKPALPSRQQSSHNVPSVPLPAQQIRARAPSTPTSVFLRDAATPSSASFLPIPTPPRGRSPVSSISDAASFYTVSGSDHLPLHPTNMNTPNSSNDAESLRPPLSPKLFPSTTPLDPARLTLSTKTSTQSLRPPTPEGMRAFPAGPTFGLISLEQAREQHKERSKSGKAASHVKETSPRSTAPSRCASPAPVGPAKALNKKRRGGQGTRKIAWAR</sequence>
<proteinExistence type="predicted"/>
<name>A0A067MM37_BOTB1</name>
<evidence type="ECO:0000313" key="3">
    <source>
        <dbReference type="Proteomes" id="UP000027195"/>
    </source>
</evidence>
<feature type="region of interest" description="Disordered" evidence="1">
    <location>
        <begin position="119"/>
        <end position="142"/>
    </location>
</feature>
<accession>A0A067MM37</accession>
<dbReference type="AlphaFoldDB" id="A0A067MM37"/>
<gene>
    <name evidence="2" type="ORF">BOTBODRAFT_405489</name>
</gene>
<reference evidence="3" key="1">
    <citation type="journal article" date="2014" name="Proc. Natl. Acad. Sci. U.S.A.">
        <title>Extensive sampling of basidiomycete genomes demonstrates inadequacy of the white-rot/brown-rot paradigm for wood decay fungi.</title>
        <authorList>
            <person name="Riley R."/>
            <person name="Salamov A.A."/>
            <person name="Brown D.W."/>
            <person name="Nagy L.G."/>
            <person name="Floudas D."/>
            <person name="Held B.W."/>
            <person name="Levasseur A."/>
            <person name="Lombard V."/>
            <person name="Morin E."/>
            <person name="Otillar R."/>
            <person name="Lindquist E.A."/>
            <person name="Sun H."/>
            <person name="LaButti K.M."/>
            <person name="Schmutz J."/>
            <person name="Jabbour D."/>
            <person name="Luo H."/>
            <person name="Baker S.E."/>
            <person name="Pisabarro A.G."/>
            <person name="Walton J.D."/>
            <person name="Blanchette R.A."/>
            <person name="Henrissat B."/>
            <person name="Martin F."/>
            <person name="Cullen D."/>
            <person name="Hibbett D.S."/>
            <person name="Grigoriev I.V."/>
        </authorList>
    </citation>
    <scope>NUCLEOTIDE SEQUENCE [LARGE SCALE GENOMIC DNA]</scope>
    <source>
        <strain evidence="3">FD-172 SS1</strain>
    </source>
</reference>
<evidence type="ECO:0000256" key="1">
    <source>
        <dbReference type="SAM" id="MobiDB-lite"/>
    </source>
</evidence>
<organism evidence="2 3">
    <name type="scientific">Botryobasidium botryosum (strain FD-172 SS1)</name>
    <dbReference type="NCBI Taxonomy" id="930990"/>
    <lineage>
        <taxon>Eukaryota</taxon>
        <taxon>Fungi</taxon>
        <taxon>Dikarya</taxon>
        <taxon>Basidiomycota</taxon>
        <taxon>Agaricomycotina</taxon>
        <taxon>Agaricomycetes</taxon>
        <taxon>Cantharellales</taxon>
        <taxon>Botryobasidiaceae</taxon>
        <taxon>Botryobasidium</taxon>
    </lineage>
</organism>
<protein>
    <submittedName>
        <fullName evidence="2">Uncharacterized protein</fullName>
    </submittedName>
</protein>
<dbReference type="InParanoid" id="A0A067MM37"/>
<feature type="region of interest" description="Disordered" evidence="1">
    <location>
        <begin position="215"/>
        <end position="254"/>
    </location>
</feature>
<feature type="compositionally biased region" description="Polar residues" evidence="1">
    <location>
        <begin position="380"/>
        <end position="391"/>
    </location>
</feature>
<feature type="region of interest" description="Disordered" evidence="1">
    <location>
        <begin position="270"/>
        <end position="359"/>
    </location>
</feature>
<feature type="compositionally biased region" description="Acidic residues" evidence="1">
    <location>
        <begin position="128"/>
        <end position="142"/>
    </location>
</feature>
<dbReference type="HOGENOM" id="CLU_535257_0_0_1"/>
<keyword evidence="3" id="KW-1185">Reference proteome</keyword>
<feature type="compositionally biased region" description="Polar residues" evidence="1">
    <location>
        <begin position="244"/>
        <end position="254"/>
    </location>
</feature>
<feature type="compositionally biased region" description="Low complexity" evidence="1">
    <location>
        <begin position="270"/>
        <end position="279"/>
    </location>
</feature>
<feature type="region of interest" description="Disordered" evidence="1">
    <location>
        <begin position="371"/>
        <end position="509"/>
    </location>
</feature>